<organism evidence="2 3">
    <name type="scientific">Toxocara canis</name>
    <name type="common">Canine roundworm</name>
    <dbReference type="NCBI Taxonomy" id="6265"/>
    <lineage>
        <taxon>Eukaryota</taxon>
        <taxon>Metazoa</taxon>
        <taxon>Ecdysozoa</taxon>
        <taxon>Nematoda</taxon>
        <taxon>Chromadorea</taxon>
        <taxon>Rhabditida</taxon>
        <taxon>Spirurina</taxon>
        <taxon>Ascaridomorpha</taxon>
        <taxon>Ascaridoidea</taxon>
        <taxon>Toxocaridae</taxon>
        <taxon>Toxocara</taxon>
    </lineage>
</organism>
<dbReference type="EMBL" id="JPKZ01022065">
    <property type="protein sequence ID" value="KHN71495.1"/>
    <property type="molecule type" value="Genomic_DNA"/>
</dbReference>
<evidence type="ECO:0000256" key="1">
    <source>
        <dbReference type="SAM" id="Coils"/>
    </source>
</evidence>
<protein>
    <submittedName>
        <fullName evidence="2">Uncharacterized protein</fullName>
    </submittedName>
</protein>
<dbReference type="Proteomes" id="UP000031036">
    <property type="component" value="Unassembled WGS sequence"/>
</dbReference>
<name>A0A0B2URE8_TOXCA</name>
<evidence type="ECO:0000313" key="3">
    <source>
        <dbReference type="Proteomes" id="UP000031036"/>
    </source>
</evidence>
<evidence type="ECO:0000313" key="2">
    <source>
        <dbReference type="EMBL" id="KHN71495.1"/>
    </source>
</evidence>
<reference evidence="2 3" key="1">
    <citation type="submission" date="2014-11" db="EMBL/GenBank/DDBJ databases">
        <title>Genetic blueprint of the zoonotic pathogen Toxocara canis.</title>
        <authorList>
            <person name="Zhu X.-Q."/>
            <person name="Korhonen P.K."/>
            <person name="Cai H."/>
            <person name="Young N.D."/>
            <person name="Nejsum P."/>
            <person name="von Samson-Himmelstjerna G."/>
            <person name="Boag P.R."/>
            <person name="Tan P."/>
            <person name="Li Q."/>
            <person name="Min J."/>
            <person name="Yang Y."/>
            <person name="Wang X."/>
            <person name="Fang X."/>
            <person name="Hall R.S."/>
            <person name="Hofmann A."/>
            <person name="Sternberg P.W."/>
            <person name="Jex A.R."/>
            <person name="Gasser R.B."/>
        </authorList>
    </citation>
    <scope>NUCLEOTIDE SEQUENCE [LARGE SCALE GENOMIC DNA]</scope>
    <source>
        <strain evidence="2">PN_DK_2014</strain>
    </source>
</reference>
<sequence length="176" mass="19487">MEQWISADSREVIELEEQDALGSRLKVEENGCPAIGETRKREKVDGLNEQMMCAIDPEVDSKSKAMSAESDRLRTELDQGRLELEVLNTSSHQGASLEQELNMVRAGRGAAIAALNIELAASRVAYESKSTALLEAERRIAHLELQLTNKSDLAYAVVRDASISSQVPYFIMYLCV</sequence>
<feature type="coiled-coil region" evidence="1">
    <location>
        <begin position="126"/>
        <end position="153"/>
    </location>
</feature>
<gene>
    <name evidence="2" type="ORF">Tcan_02219</name>
</gene>
<proteinExistence type="predicted"/>
<keyword evidence="3" id="KW-1185">Reference proteome</keyword>
<accession>A0A0B2URE8</accession>
<dbReference type="AlphaFoldDB" id="A0A0B2URE8"/>
<comment type="caution">
    <text evidence="2">The sequence shown here is derived from an EMBL/GenBank/DDBJ whole genome shotgun (WGS) entry which is preliminary data.</text>
</comment>
<keyword evidence="1" id="KW-0175">Coiled coil</keyword>